<feature type="non-terminal residue" evidence="6">
    <location>
        <position position="1"/>
    </location>
</feature>
<name>A0AAV5V5J7_9BILA</name>
<evidence type="ECO:0000313" key="5">
    <source>
        <dbReference type="EMBL" id="GMT14013.1"/>
    </source>
</evidence>
<gene>
    <name evidence="2" type="ORF">PFISCL1PPCAC_5304</name>
    <name evidence="3" type="ORF">PFISCL1PPCAC_5306</name>
    <name evidence="4" type="ORF">PFISCL1PPCAC_5308</name>
    <name evidence="5" type="ORF">PFISCL1PPCAC_5310</name>
    <name evidence="6" type="ORF">PFISCL1PPCAC_5313</name>
</gene>
<reference evidence="6" key="1">
    <citation type="submission" date="2023-10" db="EMBL/GenBank/DDBJ databases">
        <title>Genome assembly of Pristionchus species.</title>
        <authorList>
            <person name="Yoshida K."/>
            <person name="Sommer R.J."/>
        </authorList>
    </citation>
    <scope>NUCLEOTIDE SEQUENCE</scope>
    <source>
        <strain evidence="6">RS5133</strain>
    </source>
</reference>
<dbReference type="EMBL" id="BTSY01000002">
    <property type="protein sequence ID" value="GMT14007.1"/>
    <property type="molecule type" value="Genomic_DNA"/>
</dbReference>
<keyword evidence="7" id="KW-1185">Reference proteome</keyword>
<dbReference type="EMBL" id="BTSY01000002">
    <property type="protein sequence ID" value="GMT14016.1"/>
    <property type="molecule type" value="Genomic_DNA"/>
</dbReference>
<evidence type="ECO:0000256" key="1">
    <source>
        <dbReference type="SAM" id="SignalP"/>
    </source>
</evidence>
<comment type="caution">
    <text evidence="6">The sequence shown here is derived from an EMBL/GenBank/DDBJ whole genome shotgun (WGS) entry which is preliminary data.</text>
</comment>
<feature type="signal peptide" evidence="1">
    <location>
        <begin position="1"/>
        <end position="21"/>
    </location>
</feature>
<evidence type="ECO:0000313" key="2">
    <source>
        <dbReference type="EMBL" id="GMT14007.1"/>
    </source>
</evidence>
<accession>A0AAV5V5J7</accession>
<feature type="chain" id="PRO_5044714743" evidence="1">
    <location>
        <begin position="22"/>
        <end position="181"/>
    </location>
</feature>
<dbReference type="EMBL" id="BTSY01000002">
    <property type="protein sequence ID" value="GMT14013.1"/>
    <property type="molecule type" value="Genomic_DNA"/>
</dbReference>
<evidence type="ECO:0000313" key="3">
    <source>
        <dbReference type="EMBL" id="GMT14009.1"/>
    </source>
</evidence>
<protein>
    <submittedName>
        <fullName evidence="6">Uncharacterized protein</fullName>
    </submittedName>
</protein>
<keyword evidence="1" id="KW-0732">Signal</keyword>
<evidence type="ECO:0000313" key="7">
    <source>
        <dbReference type="Proteomes" id="UP001432322"/>
    </source>
</evidence>
<dbReference type="AlphaFoldDB" id="A0AAV5V5J7"/>
<evidence type="ECO:0000313" key="6">
    <source>
        <dbReference type="EMBL" id="GMT14016.1"/>
    </source>
</evidence>
<dbReference type="EMBL" id="BTSY01000002">
    <property type="protein sequence ID" value="GMT14011.1"/>
    <property type="molecule type" value="Genomic_DNA"/>
</dbReference>
<organism evidence="6 7">
    <name type="scientific">Pristionchus fissidentatus</name>
    <dbReference type="NCBI Taxonomy" id="1538716"/>
    <lineage>
        <taxon>Eukaryota</taxon>
        <taxon>Metazoa</taxon>
        <taxon>Ecdysozoa</taxon>
        <taxon>Nematoda</taxon>
        <taxon>Chromadorea</taxon>
        <taxon>Rhabditida</taxon>
        <taxon>Rhabditina</taxon>
        <taxon>Diplogasteromorpha</taxon>
        <taxon>Diplogasteroidea</taxon>
        <taxon>Neodiplogasteridae</taxon>
        <taxon>Pristionchus</taxon>
    </lineage>
</organism>
<dbReference type="EMBL" id="BTSY01000002">
    <property type="protein sequence ID" value="GMT14009.1"/>
    <property type="molecule type" value="Genomic_DNA"/>
</dbReference>
<evidence type="ECO:0000313" key="4">
    <source>
        <dbReference type="EMBL" id="GMT14011.1"/>
    </source>
</evidence>
<dbReference type="Proteomes" id="UP001432322">
    <property type="component" value="Unassembled WGS sequence"/>
</dbReference>
<proteinExistence type="predicted"/>
<sequence length="181" mass="20993">HSCMMLNNLFMLLIAAMLCNAQTFKELNETLHSPDVVYNLVRLARTYYPDIIKETEVANISIEFKSFAENEDSFVDDYPILASKYELIKEKLMLALFQLDEDSEDFVEYVADLLGKKRIFNTDSTKMIQNISDVCKKANDRYATLSEQSKLQLQKAFPFVANLMTMKEDLMNEIKISEWSI</sequence>